<protein>
    <submittedName>
        <fullName evidence="1">Uncharacterized protein</fullName>
    </submittedName>
</protein>
<gene>
    <name evidence="1" type="ORF">GCM10011572_50560</name>
</gene>
<dbReference type="Proteomes" id="UP000622638">
    <property type="component" value="Unassembled WGS sequence"/>
</dbReference>
<organism evidence="1 2">
    <name type="scientific">Pseudoduganella buxea</name>
    <dbReference type="NCBI Taxonomy" id="1949069"/>
    <lineage>
        <taxon>Bacteria</taxon>
        <taxon>Pseudomonadati</taxon>
        <taxon>Pseudomonadota</taxon>
        <taxon>Betaproteobacteria</taxon>
        <taxon>Burkholderiales</taxon>
        <taxon>Oxalobacteraceae</taxon>
        <taxon>Telluria group</taxon>
        <taxon>Pseudoduganella</taxon>
    </lineage>
</organism>
<comment type="caution">
    <text evidence="1">The sequence shown here is derived from an EMBL/GenBank/DDBJ whole genome shotgun (WGS) entry which is preliminary data.</text>
</comment>
<evidence type="ECO:0000313" key="2">
    <source>
        <dbReference type="Proteomes" id="UP000622638"/>
    </source>
</evidence>
<dbReference type="EMBL" id="BMKG01000035">
    <property type="protein sequence ID" value="GGC22958.1"/>
    <property type="molecule type" value="Genomic_DNA"/>
</dbReference>
<keyword evidence="2" id="KW-1185">Reference proteome</keyword>
<evidence type="ECO:0000313" key="1">
    <source>
        <dbReference type="EMBL" id="GGC22958.1"/>
    </source>
</evidence>
<name>A0ABQ1LFD1_9BURK</name>
<sequence>MLSFCLTGKDLQWHIFLCPTTNAALMLEVTSAPFNEQVMDRDSPALVAYTPPSVVLPTT</sequence>
<proteinExistence type="predicted"/>
<reference evidence="2" key="1">
    <citation type="journal article" date="2019" name="Int. J. Syst. Evol. Microbiol.">
        <title>The Global Catalogue of Microorganisms (GCM) 10K type strain sequencing project: providing services to taxonomists for standard genome sequencing and annotation.</title>
        <authorList>
            <consortium name="The Broad Institute Genomics Platform"/>
            <consortium name="The Broad Institute Genome Sequencing Center for Infectious Disease"/>
            <person name="Wu L."/>
            <person name="Ma J."/>
        </authorList>
    </citation>
    <scope>NUCLEOTIDE SEQUENCE [LARGE SCALE GENOMIC DNA]</scope>
    <source>
        <strain evidence="2">CGMCC 1.15931</strain>
    </source>
</reference>
<accession>A0ABQ1LFD1</accession>